<evidence type="ECO:0000256" key="1">
    <source>
        <dbReference type="ARBA" id="ARBA00022737"/>
    </source>
</evidence>
<reference evidence="4" key="1">
    <citation type="journal article" date="2014" name="Science">
        <title>The coffee genome provides insight into the convergent evolution of caffeine biosynthesis.</title>
        <authorList>
            <person name="Denoeud F."/>
            <person name="Carretero-Paulet L."/>
            <person name="Dereeper A."/>
            <person name="Droc G."/>
            <person name="Guyot R."/>
            <person name="Pietrella M."/>
            <person name="Zheng C."/>
            <person name="Alberti A."/>
            <person name="Anthony F."/>
            <person name="Aprea G."/>
            <person name="Aury J.M."/>
            <person name="Bento P."/>
            <person name="Bernard M."/>
            <person name="Bocs S."/>
            <person name="Campa C."/>
            <person name="Cenci A."/>
            <person name="Combes M.C."/>
            <person name="Crouzillat D."/>
            <person name="Da Silva C."/>
            <person name="Daddiego L."/>
            <person name="De Bellis F."/>
            <person name="Dussert S."/>
            <person name="Garsmeur O."/>
            <person name="Gayraud T."/>
            <person name="Guignon V."/>
            <person name="Jahn K."/>
            <person name="Jamilloux V."/>
            <person name="Joet T."/>
            <person name="Labadie K."/>
            <person name="Lan T."/>
            <person name="Leclercq J."/>
            <person name="Lepelley M."/>
            <person name="Leroy T."/>
            <person name="Li L.T."/>
            <person name="Librado P."/>
            <person name="Lopez L."/>
            <person name="Munoz A."/>
            <person name="Noel B."/>
            <person name="Pallavicini A."/>
            <person name="Perrotta G."/>
            <person name="Poncet V."/>
            <person name="Pot D."/>
            <person name="Priyono X."/>
            <person name="Rigoreau M."/>
            <person name="Rouard M."/>
            <person name="Rozas J."/>
            <person name="Tranchant-Dubreuil C."/>
            <person name="VanBuren R."/>
            <person name="Zhang Q."/>
            <person name="Andrade A.C."/>
            <person name="Argout X."/>
            <person name="Bertrand B."/>
            <person name="de Kochko A."/>
            <person name="Graziosi G."/>
            <person name="Henry R.J."/>
            <person name="Jayarama X."/>
            <person name="Ming R."/>
            <person name="Nagai C."/>
            <person name="Rounsley S."/>
            <person name="Sankoff D."/>
            <person name="Giuliano G."/>
            <person name="Albert V.A."/>
            <person name="Wincker P."/>
            <person name="Lashermes P."/>
        </authorList>
    </citation>
    <scope>NUCLEOTIDE SEQUENCE [LARGE SCALE GENOMIC DNA]</scope>
    <source>
        <strain evidence="4">cv. DH200-94</strain>
    </source>
</reference>
<dbReference type="InterPro" id="IPR046848">
    <property type="entry name" value="E_motif"/>
</dbReference>
<dbReference type="Gramene" id="CDP13155">
    <property type="protein sequence ID" value="CDP13155"/>
    <property type="gene ID" value="GSCOC_T00038000001"/>
</dbReference>
<keyword evidence="4" id="KW-1185">Reference proteome</keyword>
<name>A0A068UX99_COFCA</name>
<accession>A0A068UX99</accession>
<evidence type="ECO:0000256" key="2">
    <source>
        <dbReference type="PROSITE-ProRule" id="PRU00708"/>
    </source>
</evidence>
<proteinExistence type="predicted"/>
<dbReference type="SUPFAM" id="SSF48452">
    <property type="entry name" value="TPR-like"/>
    <property type="match status" value="1"/>
</dbReference>
<feature type="repeat" description="PPR" evidence="2">
    <location>
        <begin position="286"/>
        <end position="320"/>
    </location>
</feature>
<feature type="repeat" description="PPR" evidence="2">
    <location>
        <begin position="224"/>
        <end position="258"/>
    </location>
</feature>
<dbReference type="PANTHER" id="PTHR47926:SF465">
    <property type="entry name" value="PENTATRICOPEPTIDE REPEAT (PPR-LIKE) SUPERFAMILY PROTEIN"/>
    <property type="match status" value="1"/>
</dbReference>
<dbReference type="AlphaFoldDB" id="A0A068UX99"/>
<dbReference type="GO" id="GO:0003723">
    <property type="term" value="F:RNA binding"/>
    <property type="evidence" value="ECO:0007669"/>
    <property type="project" value="InterPro"/>
</dbReference>
<evidence type="ECO:0000313" key="3">
    <source>
        <dbReference type="EMBL" id="CDP13155.1"/>
    </source>
</evidence>
<dbReference type="Gene3D" id="1.25.40.10">
    <property type="entry name" value="Tetratricopeptide repeat domain"/>
    <property type="match status" value="4"/>
</dbReference>
<dbReference type="Proteomes" id="UP000295252">
    <property type="component" value="Chromosome I"/>
</dbReference>
<evidence type="ECO:0008006" key="5">
    <source>
        <dbReference type="Google" id="ProtNLM"/>
    </source>
</evidence>
<dbReference type="EMBL" id="HG739157">
    <property type="protein sequence ID" value="CDP13155.1"/>
    <property type="molecule type" value="Genomic_DNA"/>
</dbReference>
<evidence type="ECO:0000313" key="4">
    <source>
        <dbReference type="Proteomes" id="UP000295252"/>
    </source>
</evidence>
<feature type="repeat" description="PPR" evidence="2">
    <location>
        <begin position="423"/>
        <end position="453"/>
    </location>
</feature>
<feature type="repeat" description="PPR" evidence="2">
    <location>
        <begin position="388"/>
        <end position="422"/>
    </location>
</feature>
<dbReference type="Pfam" id="PF20431">
    <property type="entry name" value="E_motif"/>
    <property type="match status" value="1"/>
</dbReference>
<dbReference type="FunCoup" id="A0A068UX99">
    <property type="interactions" value="280"/>
</dbReference>
<dbReference type="InParanoid" id="A0A068UX99"/>
<dbReference type="InterPro" id="IPR011990">
    <property type="entry name" value="TPR-like_helical_dom_sf"/>
</dbReference>
<dbReference type="Pfam" id="PF13041">
    <property type="entry name" value="PPR_2"/>
    <property type="match status" value="2"/>
</dbReference>
<dbReference type="FunFam" id="1.25.40.10:FF:000442">
    <property type="entry name" value="Pentatricopeptide repeat-containing protein At3g49710"/>
    <property type="match status" value="1"/>
</dbReference>
<dbReference type="Pfam" id="PF01535">
    <property type="entry name" value="PPR"/>
    <property type="match status" value="6"/>
</dbReference>
<protein>
    <recommendedName>
        <fullName evidence="5">Pentacotripeptide-repeat region of PRORP domain-containing protein</fullName>
    </recommendedName>
</protein>
<dbReference type="InterPro" id="IPR002885">
    <property type="entry name" value="PPR_rpt"/>
</dbReference>
<dbReference type="OrthoDB" id="185373at2759"/>
<dbReference type="InterPro" id="IPR046960">
    <property type="entry name" value="PPR_At4g14850-like_plant"/>
</dbReference>
<organism evidence="3 4">
    <name type="scientific">Coffea canephora</name>
    <name type="common">Robusta coffee</name>
    <dbReference type="NCBI Taxonomy" id="49390"/>
    <lineage>
        <taxon>Eukaryota</taxon>
        <taxon>Viridiplantae</taxon>
        <taxon>Streptophyta</taxon>
        <taxon>Embryophyta</taxon>
        <taxon>Tracheophyta</taxon>
        <taxon>Spermatophyta</taxon>
        <taxon>Magnoliopsida</taxon>
        <taxon>eudicotyledons</taxon>
        <taxon>Gunneridae</taxon>
        <taxon>Pentapetalae</taxon>
        <taxon>asterids</taxon>
        <taxon>lamiids</taxon>
        <taxon>Gentianales</taxon>
        <taxon>Rubiaceae</taxon>
        <taxon>Ixoroideae</taxon>
        <taxon>Gardenieae complex</taxon>
        <taxon>Bertiereae - Coffeeae clade</taxon>
        <taxon>Coffeeae</taxon>
        <taxon>Coffea</taxon>
    </lineage>
</organism>
<dbReference type="PhylomeDB" id="A0A068UX99"/>
<gene>
    <name evidence="3" type="ORF">GSCOC_T00038000001</name>
</gene>
<dbReference type="FunFam" id="1.25.40.10:FF:000348">
    <property type="entry name" value="Pentatricopeptide repeat-containing protein chloroplastic"/>
    <property type="match status" value="1"/>
</dbReference>
<dbReference type="GO" id="GO:0009451">
    <property type="term" value="P:RNA modification"/>
    <property type="evidence" value="ECO:0007669"/>
    <property type="project" value="InterPro"/>
</dbReference>
<sequence length="602" mass="67859">MPFLFSPTRILKPSFKPSNKNNTCIVQNFLNLCSQGHLQEAVKSLDLLAQKGIRLDCKKLAFLIQKCAESKNLKLGRWVHLHLKVTGLKHPNTFLANHLINMYGKCGDHIEARRVFDKMSLRNLYSWNNMLSGYAKQLMVKPARRLFDKMPERDVVSWNTMVIAYAQSGICDEALRFYKELRRSVIGFNEYSFAGVVTVCVKLKELRLTKQVHSQVLVAGFSLNVVLSSSIVDAYAKCGELGDARKLFDQMGRRDVLAWTTLISGYAKWGDMESARVLFDVMPERNPVSWTAMISGYARNNKGHEALDLFMKMMMLCIRPDQFTFSSCLCASASIASLKHGKQIHAHLIRIKFRPNSIVLSSLIDMYSKCGCLELAKQVFDVVGDKQDVVLWNTMLSALAQHGSGEKAINLFAEMVTAGVRPDKITFLVLLSACSHSGLVHEGLRLFESMNRDHNIVPDQEHYSCLIDILGRAGRFHEVMDHLRKMPCKPDEHVWNALIGVCTMHGNIELARIAAKHLLQLNPQSPAIYISLSSIYAALGKWDSVMRLRQLMNEWNVSKEQALSWLEIDHNLHQTTVSDKVNSSSLGEANPLVELLADHSGI</sequence>
<dbReference type="PROSITE" id="PS51375">
    <property type="entry name" value="PPR"/>
    <property type="match status" value="5"/>
</dbReference>
<feature type="repeat" description="PPR" evidence="2">
    <location>
        <begin position="123"/>
        <end position="157"/>
    </location>
</feature>
<keyword evidence="1" id="KW-0677">Repeat</keyword>
<dbReference type="PANTHER" id="PTHR47926">
    <property type="entry name" value="PENTATRICOPEPTIDE REPEAT-CONTAINING PROTEIN"/>
    <property type="match status" value="1"/>
</dbReference>
<dbReference type="OMA" id="AISWVEI"/>
<dbReference type="FunFam" id="1.25.40.10:FF:000090">
    <property type="entry name" value="Pentatricopeptide repeat-containing protein, chloroplastic"/>
    <property type="match status" value="1"/>
</dbReference>
<dbReference type="NCBIfam" id="TIGR00756">
    <property type="entry name" value="PPR"/>
    <property type="match status" value="8"/>
</dbReference>